<proteinExistence type="predicted"/>
<dbReference type="PANTHER" id="PTHR43877">
    <property type="entry name" value="AMINOALKYLPHOSPHONATE N-ACETYLTRANSFERASE-RELATED-RELATED"/>
    <property type="match status" value="1"/>
</dbReference>
<dbReference type="InterPro" id="IPR013653">
    <property type="entry name" value="GCN5-like_dom"/>
</dbReference>
<dbReference type="InterPro" id="IPR016181">
    <property type="entry name" value="Acyl_CoA_acyltransferase"/>
</dbReference>
<dbReference type="EMBL" id="JADEXG010000061">
    <property type="protein sequence ID" value="MBE9079596.1"/>
    <property type="molecule type" value="Genomic_DNA"/>
</dbReference>
<keyword evidence="1" id="KW-0808">Transferase</keyword>
<keyword evidence="5" id="KW-1185">Reference proteome</keyword>
<dbReference type="InterPro" id="IPR050832">
    <property type="entry name" value="Bact_Acetyltransf"/>
</dbReference>
<dbReference type="SUPFAM" id="SSF55729">
    <property type="entry name" value="Acyl-CoA N-acyltransferases (Nat)"/>
    <property type="match status" value="1"/>
</dbReference>
<evidence type="ECO:0000313" key="4">
    <source>
        <dbReference type="EMBL" id="MBE9079596.1"/>
    </source>
</evidence>
<gene>
    <name evidence="4" type="ORF">IQ241_20230</name>
</gene>
<evidence type="ECO:0000256" key="2">
    <source>
        <dbReference type="ARBA" id="ARBA00023315"/>
    </source>
</evidence>
<evidence type="ECO:0000313" key="5">
    <source>
        <dbReference type="Proteomes" id="UP000636505"/>
    </source>
</evidence>
<dbReference type="CDD" id="cd04301">
    <property type="entry name" value="NAT_SF"/>
    <property type="match status" value="1"/>
</dbReference>
<reference evidence="4" key="1">
    <citation type="submission" date="2020-10" db="EMBL/GenBank/DDBJ databases">
        <authorList>
            <person name="Castelo-Branco R."/>
            <person name="Eusebio N."/>
            <person name="Adriana R."/>
            <person name="Vieira A."/>
            <person name="Brugerolle De Fraissinette N."/>
            <person name="Rezende De Castro R."/>
            <person name="Schneider M.P."/>
            <person name="Vasconcelos V."/>
            <person name="Leao P.N."/>
        </authorList>
    </citation>
    <scope>NUCLEOTIDE SEQUENCE</scope>
    <source>
        <strain evidence="4">LEGE 07310</strain>
    </source>
</reference>
<dbReference type="PROSITE" id="PS51186">
    <property type="entry name" value="GNAT"/>
    <property type="match status" value="1"/>
</dbReference>
<evidence type="ECO:0000259" key="3">
    <source>
        <dbReference type="PROSITE" id="PS51186"/>
    </source>
</evidence>
<comment type="caution">
    <text evidence="4">The sequence shown here is derived from an EMBL/GenBank/DDBJ whole genome shotgun (WGS) entry which is preliminary data.</text>
</comment>
<accession>A0A8J7DMZ7</accession>
<feature type="domain" description="N-acetyltransferase" evidence="3">
    <location>
        <begin position="1"/>
        <end position="170"/>
    </location>
</feature>
<dbReference type="Pfam" id="PF08445">
    <property type="entry name" value="FR47"/>
    <property type="match status" value="1"/>
</dbReference>
<sequence length="174" mass="19551">MIIRNVTHDDVPDIARVHVDTWRTTYRDIVPDEHLANLSYERRANGWHQILNHASEDGNFTYVAEEFGEIVGFANGGVERTGDPLYKGELTAIYIRQNHQGKGIGRCLVKAIAEKLSQLSIDSMLAWVLADNPACRFYAALGGKLVHEKELEISGKALIEVAYGWANTENLRRC</sequence>
<dbReference type="Proteomes" id="UP000636505">
    <property type="component" value="Unassembled WGS sequence"/>
</dbReference>
<protein>
    <submittedName>
        <fullName evidence="4">GNAT family N-acetyltransferase</fullName>
    </submittedName>
</protein>
<dbReference type="GO" id="GO:0016747">
    <property type="term" value="F:acyltransferase activity, transferring groups other than amino-acyl groups"/>
    <property type="evidence" value="ECO:0007669"/>
    <property type="project" value="InterPro"/>
</dbReference>
<dbReference type="InterPro" id="IPR000182">
    <property type="entry name" value="GNAT_dom"/>
</dbReference>
<dbReference type="PANTHER" id="PTHR43877:SF2">
    <property type="entry name" value="AMINOALKYLPHOSPHONATE N-ACETYLTRANSFERASE-RELATED"/>
    <property type="match status" value="1"/>
</dbReference>
<keyword evidence="2" id="KW-0012">Acyltransferase</keyword>
<name>A0A8J7DMZ7_9CYAN</name>
<dbReference type="AlphaFoldDB" id="A0A8J7DMZ7"/>
<organism evidence="4 5">
    <name type="scientific">Vasconcelosia minhoensis LEGE 07310</name>
    <dbReference type="NCBI Taxonomy" id="915328"/>
    <lineage>
        <taxon>Bacteria</taxon>
        <taxon>Bacillati</taxon>
        <taxon>Cyanobacteriota</taxon>
        <taxon>Cyanophyceae</taxon>
        <taxon>Nodosilineales</taxon>
        <taxon>Cymatolegaceae</taxon>
        <taxon>Vasconcelosia</taxon>
        <taxon>Vasconcelosia minhoensis</taxon>
    </lineage>
</organism>
<dbReference type="Gene3D" id="3.40.630.30">
    <property type="match status" value="1"/>
</dbReference>
<evidence type="ECO:0000256" key="1">
    <source>
        <dbReference type="ARBA" id="ARBA00022679"/>
    </source>
</evidence>